<reference evidence="4" key="2">
    <citation type="submission" date="2021-12" db="EMBL/GenBank/DDBJ databases">
        <title>Resequencing data analysis of finger millet.</title>
        <authorList>
            <person name="Hatakeyama M."/>
            <person name="Aluri S."/>
            <person name="Balachadran M.T."/>
            <person name="Sivarajan S.R."/>
            <person name="Poveda L."/>
            <person name="Shimizu-Inatsugi R."/>
            <person name="Schlapbach R."/>
            <person name="Sreeman S.M."/>
            <person name="Shimizu K.K."/>
        </authorList>
    </citation>
    <scope>NUCLEOTIDE SEQUENCE</scope>
</reference>
<evidence type="ECO:0000256" key="1">
    <source>
        <dbReference type="SAM" id="MobiDB-lite"/>
    </source>
</evidence>
<feature type="domain" description="DUF3615" evidence="3">
    <location>
        <begin position="566"/>
        <end position="648"/>
    </location>
</feature>
<dbReference type="PANTHER" id="PTHR33326:SF16">
    <property type="match status" value="1"/>
</dbReference>
<accession>A0AAV5F420</accession>
<feature type="compositionally biased region" description="Polar residues" evidence="1">
    <location>
        <begin position="34"/>
        <end position="47"/>
    </location>
</feature>
<keyword evidence="5" id="KW-1185">Reference proteome</keyword>
<feature type="region of interest" description="Disordered" evidence="1">
    <location>
        <begin position="27"/>
        <end position="69"/>
    </location>
</feature>
<feature type="region of interest" description="Disordered" evidence="1">
    <location>
        <begin position="426"/>
        <end position="451"/>
    </location>
</feature>
<name>A0AAV5F420_ELECO</name>
<feature type="chain" id="PRO_5043674779" description="DUF3615 domain-containing protein" evidence="2">
    <location>
        <begin position="22"/>
        <end position="780"/>
    </location>
</feature>
<evidence type="ECO:0000313" key="4">
    <source>
        <dbReference type="EMBL" id="GJN29720.1"/>
    </source>
</evidence>
<dbReference type="Proteomes" id="UP001054889">
    <property type="component" value="Unassembled WGS sequence"/>
</dbReference>
<gene>
    <name evidence="4" type="primary">gb17971</name>
    <name evidence="4" type="ORF">PR202_gb17971</name>
</gene>
<dbReference type="AlphaFoldDB" id="A0AAV5F420"/>
<evidence type="ECO:0000256" key="2">
    <source>
        <dbReference type="SAM" id="SignalP"/>
    </source>
</evidence>
<organism evidence="4 5">
    <name type="scientific">Eleusine coracana subsp. coracana</name>
    <dbReference type="NCBI Taxonomy" id="191504"/>
    <lineage>
        <taxon>Eukaryota</taxon>
        <taxon>Viridiplantae</taxon>
        <taxon>Streptophyta</taxon>
        <taxon>Embryophyta</taxon>
        <taxon>Tracheophyta</taxon>
        <taxon>Spermatophyta</taxon>
        <taxon>Magnoliopsida</taxon>
        <taxon>Liliopsida</taxon>
        <taxon>Poales</taxon>
        <taxon>Poaceae</taxon>
        <taxon>PACMAD clade</taxon>
        <taxon>Chloridoideae</taxon>
        <taxon>Cynodonteae</taxon>
        <taxon>Eleusininae</taxon>
        <taxon>Eleusine</taxon>
    </lineage>
</organism>
<evidence type="ECO:0000259" key="3">
    <source>
        <dbReference type="Pfam" id="PF12274"/>
    </source>
</evidence>
<reference evidence="4" key="1">
    <citation type="journal article" date="2018" name="DNA Res.">
        <title>Multiple hybrid de novo genome assembly of finger millet, an orphan allotetraploid crop.</title>
        <authorList>
            <person name="Hatakeyama M."/>
            <person name="Aluri S."/>
            <person name="Balachadran M.T."/>
            <person name="Sivarajan S.R."/>
            <person name="Patrignani A."/>
            <person name="Gruter S."/>
            <person name="Poveda L."/>
            <person name="Shimizu-Inatsugi R."/>
            <person name="Baeten J."/>
            <person name="Francoijs K.J."/>
            <person name="Nataraja K.N."/>
            <person name="Reddy Y.A.N."/>
            <person name="Phadnis S."/>
            <person name="Ravikumar R.L."/>
            <person name="Schlapbach R."/>
            <person name="Sreeman S.M."/>
            <person name="Shimizu K.K."/>
        </authorList>
    </citation>
    <scope>NUCLEOTIDE SEQUENCE</scope>
</reference>
<protein>
    <recommendedName>
        <fullName evidence="3">DUF3615 domain-containing protein</fullName>
    </recommendedName>
</protein>
<dbReference type="EMBL" id="BQKI01000081">
    <property type="protein sequence ID" value="GJN29720.1"/>
    <property type="molecule type" value="Genomic_DNA"/>
</dbReference>
<comment type="caution">
    <text evidence="4">The sequence shown here is derived from an EMBL/GenBank/DDBJ whole genome shotgun (WGS) entry which is preliminary data.</text>
</comment>
<evidence type="ECO:0000313" key="5">
    <source>
        <dbReference type="Proteomes" id="UP001054889"/>
    </source>
</evidence>
<proteinExistence type="predicted"/>
<dbReference type="PANTHER" id="PTHR33326">
    <property type="entry name" value="OS05G0543800 PROTEIN"/>
    <property type="match status" value="1"/>
</dbReference>
<dbReference type="InterPro" id="IPR022059">
    <property type="entry name" value="DUF3615"/>
</dbReference>
<feature type="signal peptide" evidence="2">
    <location>
        <begin position="1"/>
        <end position="21"/>
    </location>
</feature>
<keyword evidence="2" id="KW-0732">Signal</keyword>
<sequence length="780" mass="88113">MEAAACDPASSLLLLLSAASSLPGEQKETLPACRNTTRGEQHGSFSSLHRRHFTSPSERTSSSPAGARHGCGLRTGDGGACYTSLPFAAYGQWQRWRLQRRGRWTWRDLSSFFLSAACLDSSLFPLRAPCLRLFAAVALARARPVVDVQTTACAARTVTLERSTRRDGRLLRVVAVPPAAGVSRSRRFLPPLLFLSAASRSDAEELPPIRVVASEVFGVSRGGKQEEAKDTWWWNDKVQRAIKEKKECFKRLHLDKSATNIEGYKIAKRAAKRAVSVAKGQTYDNLYQRLGTKEGEKDIYRMARIRERKTRDINQIKCIKDGVDRLLTLCEKNSGDRDRGSFEEDEEWSENLLVDVSEPVSALTLQGPDDSSSRELLYTKSFEESVAASPVVAHITIDGSSCTSPFTHEKLLASAAESSSVLALQGMEASSSEDDTTSSEESMTATPCTHNAIDGFPPSASFDMSKILIRNPPNWHQVYFIRMDRSGYFRMYPDLGGPFQSVDEAEAAINRHLELQHQAMLMEQDKLSNVERLMHEHYFYPDGTPKRGPEARKRRNMFFKEEHYLVEALVDQYNEDHHHFEDFAHELERIVKYAWMFENERWFYHFNFTTKTKAGSGILFFAEVSRMHQEDAWEVKCCCMISSDDKGCNEYFFTPMILVHSLVVIRLDICHMEVEAGEDRLRAIFEHKVGHHKSPCSRFTLHPGSHPRLTCASILSVQENLMRTRYVATEVASLRAIALCSESISVSHTECTTTFSKSELVGNIRKRQVFDCLNLSHDMV</sequence>
<dbReference type="Pfam" id="PF12274">
    <property type="entry name" value="DUF3615"/>
    <property type="match status" value="1"/>
</dbReference>
<feature type="compositionally biased region" description="Polar residues" evidence="1">
    <location>
        <begin position="54"/>
        <end position="64"/>
    </location>
</feature>